<sequence length="100" mass="10437">MDASVVIDAVADPGVRGEAAREALAAQPASEALSAPGHFAFEVLSGLRAAANRPGHPLREADVPQALADAEAFEITMEAVSWGDVQRAWVLAVFVSRDVV</sequence>
<evidence type="ECO:0000256" key="4">
    <source>
        <dbReference type="ARBA" id="ARBA00022842"/>
    </source>
</evidence>
<feature type="domain" description="PIN" evidence="5">
    <location>
        <begin position="2"/>
        <end position="81"/>
    </location>
</feature>
<keyword evidence="2" id="KW-0479">Metal-binding</keyword>
<evidence type="ECO:0000256" key="1">
    <source>
        <dbReference type="ARBA" id="ARBA00022722"/>
    </source>
</evidence>
<evidence type="ECO:0000313" key="7">
    <source>
        <dbReference type="Proteomes" id="UP000437736"/>
    </source>
</evidence>
<evidence type="ECO:0000256" key="2">
    <source>
        <dbReference type="ARBA" id="ARBA00022723"/>
    </source>
</evidence>
<keyword evidence="3" id="KW-0378">Hydrolase</keyword>
<gene>
    <name evidence="6" type="ORF">GHK86_15900</name>
</gene>
<dbReference type="EMBL" id="WJHE01000892">
    <property type="protein sequence ID" value="MST34198.1"/>
    <property type="molecule type" value="Genomic_DNA"/>
</dbReference>
<keyword evidence="1" id="KW-0540">Nuclease</keyword>
<dbReference type="InterPro" id="IPR002716">
    <property type="entry name" value="PIN_dom"/>
</dbReference>
<organism evidence="6 7">
    <name type="scientific">Acidiferrimicrobium australe</name>
    <dbReference type="NCBI Taxonomy" id="2664430"/>
    <lineage>
        <taxon>Bacteria</taxon>
        <taxon>Bacillati</taxon>
        <taxon>Actinomycetota</taxon>
        <taxon>Acidimicrobiia</taxon>
        <taxon>Acidimicrobiales</taxon>
        <taxon>Acidimicrobiaceae</taxon>
        <taxon>Acidiferrimicrobium</taxon>
    </lineage>
</organism>
<comment type="caution">
    <text evidence="6">The sequence shown here is derived from an EMBL/GenBank/DDBJ whole genome shotgun (WGS) entry which is preliminary data.</text>
</comment>
<evidence type="ECO:0000256" key="3">
    <source>
        <dbReference type="ARBA" id="ARBA00022801"/>
    </source>
</evidence>
<reference evidence="6 7" key="1">
    <citation type="submission" date="2019-11" db="EMBL/GenBank/DDBJ databases">
        <title>Acidiferrimicrobium australis gen. nov., sp. nov., an acidophilic and obligately heterotrophic, member of the Actinobacteria that catalyses dissimilatory oxido- reduction of iron isolated from metal-rich acidic water in Chile.</title>
        <authorList>
            <person name="Gonzalez D."/>
            <person name="Huber K."/>
            <person name="Hedrich S."/>
            <person name="Rojas-Villalobos C."/>
            <person name="Quatrini R."/>
            <person name="Dinamarca M.A."/>
            <person name="Schwarz A."/>
            <person name="Canales C."/>
            <person name="Nancucheo I."/>
        </authorList>
    </citation>
    <scope>NUCLEOTIDE SEQUENCE [LARGE SCALE GENOMIC DNA]</scope>
    <source>
        <strain evidence="6 7">USS-CCA1</strain>
    </source>
</reference>
<name>A0ABW9QXP5_9ACTN</name>
<protein>
    <recommendedName>
        <fullName evidence="5">PIN domain-containing protein</fullName>
    </recommendedName>
</protein>
<keyword evidence="7" id="KW-1185">Reference proteome</keyword>
<proteinExistence type="predicted"/>
<evidence type="ECO:0000259" key="5">
    <source>
        <dbReference type="Pfam" id="PF01850"/>
    </source>
</evidence>
<accession>A0ABW9QXP5</accession>
<dbReference type="Proteomes" id="UP000437736">
    <property type="component" value="Unassembled WGS sequence"/>
</dbReference>
<evidence type="ECO:0000313" key="6">
    <source>
        <dbReference type="EMBL" id="MST34198.1"/>
    </source>
</evidence>
<keyword evidence="4" id="KW-0460">Magnesium</keyword>
<dbReference type="Pfam" id="PF01850">
    <property type="entry name" value="PIN"/>
    <property type="match status" value="1"/>
</dbReference>